<dbReference type="SUPFAM" id="SSF55073">
    <property type="entry name" value="Nucleotide cyclase"/>
    <property type="match status" value="1"/>
</dbReference>
<evidence type="ECO:0000256" key="2">
    <source>
        <dbReference type="ARBA" id="ARBA00034247"/>
    </source>
</evidence>
<keyword evidence="3" id="KW-0472">Membrane</keyword>
<evidence type="ECO:0000256" key="4">
    <source>
        <dbReference type="SAM" id="SignalP"/>
    </source>
</evidence>
<dbReference type="NCBIfam" id="TIGR00254">
    <property type="entry name" value="GGDEF"/>
    <property type="match status" value="1"/>
</dbReference>
<reference evidence="6" key="1">
    <citation type="submission" date="2022-09" db="EMBL/GenBank/DDBJ databases">
        <title>Novosphingobium sp. Nov., a polycyclic aromatic hydrocarbon-degrading bacterium isolated form mangrove sediments in HongKong.</title>
        <authorList>
            <person name="Hu Z."/>
        </authorList>
    </citation>
    <scope>NUCLEOTIDE SEQUENCE</scope>
    <source>
        <strain evidence="6">HK4-1</strain>
    </source>
</reference>
<evidence type="ECO:0000256" key="3">
    <source>
        <dbReference type="SAM" id="Phobius"/>
    </source>
</evidence>
<evidence type="ECO:0000259" key="5">
    <source>
        <dbReference type="PROSITE" id="PS50887"/>
    </source>
</evidence>
<dbReference type="Gene3D" id="3.30.70.270">
    <property type="match status" value="1"/>
</dbReference>
<dbReference type="InterPro" id="IPR029787">
    <property type="entry name" value="Nucleotide_cyclase"/>
</dbReference>
<comment type="catalytic activity">
    <reaction evidence="2">
        <text>2 GTP = 3',3'-c-di-GMP + 2 diphosphate</text>
        <dbReference type="Rhea" id="RHEA:24898"/>
        <dbReference type="ChEBI" id="CHEBI:33019"/>
        <dbReference type="ChEBI" id="CHEBI:37565"/>
        <dbReference type="ChEBI" id="CHEBI:58805"/>
        <dbReference type="EC" id="2.7.7.65"/>
    </reaction>
</comment>
<feature type="signal peptide" evidence="4">
    <location>
        <begin position="1"/>
        <end position="27"/>
    </location>
</feature>
<dbReference type="Pfam" id="PF00990">
    <property type="entry name" value="GGDEF"/>
    <property type="match status" value="1"/>
</dbReference>
<dbReference type="PANTHER" id="PTHR45138">
    <property type="entry name" value="REGULATORY COMPONENTS OF SENSORY TRANSDUCTION SYSTEM"/>
    <property type="match status" value="1"/>
</dbReference>
<dbReference type="Proteomes" id="UP001165583">
    <property type="component" value="Unassembled WGS sequence"/>
</dbReference>
<organism evidence="6 7">
    <name type="scientific">Novosphingobium mangrovi</name>
    <name type="common">ex Huang et al. 2023</name>
    <dbReference type="NCBI Taxonomy" id="2976432"/>
    <lineage>
        <taxon>Bacteria</taxon>
        <taxon>Pseudomonadati</taxon>
        <taxon>Pseudomonadota</taxon>
        <taxon>Alphaproteobacteria</taxon>
        <taxon>Sphingomonadales</taxon>
        <taxon>Sphingomonadaceae</taxon>
        <taxon>Novosphingobium</taxon>
    </lineage>
</organism>
<dbReference type="Pfam" id="PF07695">
    <property type="entry name" value="7TMR-DISM_7TM"/>
    <property type="match status" value="1"/>
</dbReference>
<dbReference type="InterPro" id="IPR011623">
    <property type="entry name" value="7TMR_DISM_rcpt_extracell_dom1"/>
</dbReference>
<evidence type="ECO:0000313" key="6">
    <source>
        <dbReference type="EMBL" id="MCT2399247.1"/>
    </source>
</evidence>
<dbReference type="InterPro" id="IPR043128">
    <property type="entry name" value="Rev_trsase/Diguanyl_cyclase"/>
</dbReference>
<dbReference type="EMBL" id="JANZXA010000003">
    <property type="protein sequence ID" value="MCT2399247.1"/>
    <property type="molecule type" value="Genomic_DNA"/>
</dbReference>
<keyword evidence="4" id="KW-0732">Signal</keyword>
<dbReference type="RefSeq" id="WP_260045343.1">
    <property type="nucleotide sequence ID" value="NZ_JANZXA010000003.1"/>
</dbReference>
<feature type="domain" description="GGDEF" evidence="5">
    <location>
        <begin position="426"/>
        <end position="554"/>
    </location>
</feature>
<evidence type="ECO:0000313" key="7">
    <source>
        <dbReference type="Proteomes" id="UP001165583"/>
    </source>
</evidence>
<evidence type="ECO:0000256" key="1">
    <source>
        <dbReference type="ARBA" id="ARBA00012528"/>
    </source>
</evidence>
<accession>A0ABT2I363</accession>
<sequence length="570" mass="61627">MLSGTRLFLIGLLALLSALAGAPTAAAAQGFPAGSVCTALAPPDVNAAALARSTARWDCSGTRWKISGSKASLVRIDMTGQTPPPDSVLTTRLTRFNRLSLTAIGRDGTVSTREITPGDLRFSTTGWKMRMPLPSLKGDVAAYVLKVSGARHEGLLSDVRIAPPPDETSVGNAELVLAALCGMMLMPLVLNFGFYRVLRQPFALWHALVVFAMLVQTFVASGLVNRFASLSIMEISVLSSASLSVASIAASQFIATLVEPGMLNRTQLQLLHAMGPWMAVWTVYYLFAGGPLLPSIAPAYYVAFLPFIATLVWSMATAARRGSRTVWFQIIGWTPLIGMALVRIGSLLGMADAPMSLMTTQHLSLSFEILLSTLGAADRFMAIKHERDRALTQARVLESLAERDPLTGLYNRRGFEERYARLAKTGYDTMAVLDLDHFKSVNDTRGHAVGDAVLRAVALALMPDEDTIAVRLGGEEFLLLMRGADAAERAERRRQSIPARIAAEISGLERPVTASMGLVTGAPPMRFATLYTRCDELLYEAKSQGRNRTVQDTFSFDTVSGAQNTVVNLR</sequence>
<feature type="transmembrane region" description="Helical" evidence="3">
    <location>
        <begin position="235"/>
        <end position="258"/>
    </location>
</feature>
<feature type="transmembrane region" description="Helical" evidence="3">
    <location>
        <begin position="299"/>
        <end position="318"/>
    </location>
</feature>
<feature type="transmembrane region" description="Helical" evidence="3">
    <location>
        <begin position="202"/>
        <end position="223"/>
    </location>
</feature>
<feature type="transmembrane region" description="Helical" evidence="3">
    <location>
        <begin position="175"/>
        <end position="195"/>
    </location>
</feature>
<proteinExistence type="predicted"/>
<feature type="transmembrane region" description="Helical" evidence="3">
    <location>
        <begin position="330"/>
        <end position="351"/>
    </location>
</feature>
<dbReference type="EC" id="2.7.7.65" evidence="1"/>
<keyword evidence="3" id="KW-0812">Transmembrane</keyword>
<feature type="transmembrane region" description="Helical" evidence="3">
    <location>
        <begin position="270"/>
        <end position="287"/>
    </location>
</feature>
<comment type="caution">
    <text evidence="6">The sequence shown here is derived from an EMBL/GenBank/DDBJ whole genome shotgun (WGS) entry which is preliminary data.</text>
</comment>
<name>A0ABT2I363_9SPHN</name>
<feature type="chain" id="PRO_5045720931" description="diguanylate cyclase" evidence="4">
    <location>
        <begin position="28"/>
        <end position="570"/>
    </location>
</feature>
<keyword evidence="3" id="KW-1133">Transmembrane helix</keyword>
<dbReference type="InterPro" id="IPR050469">
    <property type="entry name" value="Diguanylate_Cyclase"/>
</dbReference>
<keyword evidence="7" id="KW-1185">Reference proteome</keyword>
<dbReference type="SMART" id="SM00267">
    <property type="entry name" value="GGDEF"/>
    <property type="match status" value="1"/>
</dbReference>
<protein>
    <recommendedName>
        <fullName evidence="1">diguanylate cyclase</fullName>
        <ecNumber evidence="1">2.7.7.65</ecNumber>
    </recommendedName>
</protein>
<gene>
    <name evidence="6" type="ORF">NZK81_06790</name>
</gene>
<dbReference type="PANTHER" id="PTHR45138:SF9">
    <property type="entry name" value="DIGUANYLATE CYCLASE DGCM-RELATED"/>
    <property type="match status" value="1"/>
</dbReference>
<dbReference type="InterPro" id="IPR000160">
    <property type="entry name" value="GGDEF_dom"/>
</dbReference>
<dbReference type="PROSITE" id="PS50887">
    <property type="entry name" value="GGDEF"/>
    <property type="match status" value="1"/>
</dbReference>
<dbReference type="CDD" id="cd01949">
    <property type="entry name" value="GGDEF"/>
    <property type="match status" value="1"/>
</dbReference>